<keyword evidence="4" id="KW-1185">Reference proteome</keyword>
<name>A0A5J5EZ40_9PEZI</name>
<dbReference type="AlphaFoldDB" id="A0A5J5EZ40"/>
<evidence type="ECO:0008006" key="5">
    <source>
        <dbReference type="Google" id="ProtNLM"/>
    </source>
</evidence>
<dbReference type="EMBL" id="VXIS01000073">
    <property type="protein sequence ID" value="KAA8908002.1"/>
    <property type="molecule type" value="Genomic_DNA"/>
</dbReference>
<evidence type="ECO:0000313" key="4">
    <source>
        <dbReference type="Proteomes" id="UP000326924"/>
    </source>
</evidence>
<protein>
    <recommendedName>
        <fullName evidence="5">Ankyrin repeat-containing domain protein</fullName>
    </recommendedName>
</protein>
<feature type="compositionally biased region" description="Polar residues" evidence="1">
    <location>
        <begin position="105"/>
        <end position="122"/>
    </location>
</feature>
<dbReference type="InParanoid" id="A0A5J5EZ40"/>
<evidence type="ECO:0000256" key="2">
    <source>
        <dbReference type="SAM" id="SignalP"/>
    </source>
</evidence>
<keyword evidence="2" id="KW-0732">Signal</keyword>
<feature type="signal peptide" evidence="2">
    <location>
        <begin position="1"/>
        <end position="24"/>
    </location>
</feature>
<evidence type="ECO:0000313" key="3">
    <source>
        <dbReference type="EMBL" id="KAA8908002.1"/>
    </source>
</evidence>
<feature type="compositionally biased region" description="Polar residues" evidence="1">
    <location>
        <begin position="129"/>
        <end position="144"/>
    </location>
</feature>
<accession>A0A5J5EZ40</accession>
<reference evidence="3 4" key="1">
    <citation type="submission" date="2019-09" db="EMBL/GenBank/DDBJ databases">
        <title>Draft genome of the ectomycorrhizal ascomycete Sphaerosporella brunnea.</title>
        <authorList>
            <consortium name="DOE Joint Genome Institute"/>
            <person name="Benucci G.M."/>
            <person name="Marozzi G."/>
            <person name="Antonielli L."/>
            <person name="Sanchez S."/>
            <person name="Marco P."/>
            <person name="Wang X."/>
            <person name="Falini L.B."/>
            <person name="Barry K."/>
            <person name="Haridas S."/>
            <person name="Lipzen A."/>
            <person name="Labutti K."/>
            <person name="Grigoriev I.V."/>
            <person name="Murat C."/>
            <person name="Martin F."/>
            <person name="Albertini E."/>
            <person name="Donnini D."/>
            <person name="Bonito G."/>
        </authorList>
    </citation>
    <scope>NUCLEOTIDE SEQUENCE [LARGE SCALE GENOMIC DNA]</scope>
    <source>
        <strain evidence="3 4">Sb_GMNB300</strain>
    </source>
</reference>
<feature type="region of interest" description="Disordered" evidence="1">
    <location>
        <begin position="79"/>
        <end position="161"/>
    </location>
</feature>
<sequence length="894" mass="99288">MALLPRPPALVILVLILPCQLACTRKNVAKPRVLPRGADSEASIPMALPPRPPALVILVLMRPCRLACTRKNVARPRVLPQGADSEAMGTQNQQVTVRRAKTEDSIPNTTITINANSKGSVQSKDEDYTQTQRPSRTTKSIPDSSSRRSMDNPAPPSPENPIPTICPFINIPNELHLEILVHLCDGDWSVSDHISVIMALLYTTGNQALDCYIGTLAARSYPQLLHRAVREQLPVICLGRILTRLPVEHVDAMPAVTECIQRNAVEPLQLLLKFRGGQLAMRLGYAILIGHTESAVVMAKGMDKEDLTKAVEGQRKIDWGDPGISVLTIVVQAVQGCQLVSDQLSCSSSVSEGLQARAASCLEAVVDVVNERLDNSRYPQPCPLQTLAECVLAIPESIADPMRNQERDWIEIGESGEWTWRCRAIELVRREALYAATRGVTRANVKDRIPGPVETAAMSDIGRLDRWRQLWVILLRVNGIAHKIAKSGGTRRMWDLPKGFLHDLLDTITFSVSARRKILMWAVRFRDPEKTELVFSRLGPPFPTRCVEDANVGRVKLFPPGALGGLWNAVIDDVLETGTLSPAVELIKQMDAHDAGVHARHEHRNGVPLLHALVQLGFLHPETMATEYDTEDERRERETIFLARRSPLRQVISMLIGAGARTEEAFQWRHTKRDDCVTQGAPRYFLQTAKSFCGNLVYNQYELEGQLGSGSPWGLRRHDIHTPQHVALWARCVDLFPAWTQDWSLKGLCHHGEICAVPPLLAAAALTDADAVLKLCTPQDVSQIIASLETITELGVSAYLSTNVIANMVFVLVTVVKNDGSGGEEMERWDVYCVKASPLVDCDKRPYDFERTQKGFYFVAELFQDGNWRREHADAPWARALLNIEKAGEDGMNM</sequence>
<dbReference type="Proteomes" id="UP000326924">
    <property type="component" value="Unassembled WGS sequence"/>
</dbReference>
<gene>
    <name evidence="3" type="ORF">FN846DRAFT_889657</name>
</gene>
<organism evidence="3 4">
    <name type="scientific">Sphaerosporella brunnea</name>
    <dbReference type="NCBI Taxonomy" id="1250544"/>
    <lineage>
        <taxon>Eukaryota</taxon>
        <taxon>Fungi</taxon>
        <taxon>Dikarya</taxon>
        <taxon>Ascomycota</taxon>
        <taxon>Pezizomycotina</taxon>
        <taxon>Pezizomycetes</taxon>
        <taxon>Pezizales</taxon>
        <taxon>Pyronemataceae</taxon>
        <taxon>Sphaerosporella</taxon>
    </lineage>
</organism>
<comment type="caution">
    <text evidence="3">The sequence shown here is derived from an EMBL/GenBank/DDBJ whole genome shotgun (WGS) entry which is preliminary data.</text>
</comment>
<evidence type="ECO:0000256" key="1">
    <source>
        <dbReference type="SAM" id="MobiDB-lite"/>
    </source>
</evidence>
<proteinExistence type="predicted"/>
<feature type="chain" id="PRO_5023879676" description="Ankyrin repeat-containing domain protein" evidence="2">
    <location>
        <begin position="25"/>
        <end position="894"/>
    </location>
</feature>